<dbReference type="EMBL" id="GBXM01108114">
    <property type="protein sequence ID" value="JAH00463.1"/>
    <property type="molecule type" value="Transcribed_RNA"/>
</dbReference>
<accession>A0A0E9P9E7</accession>
<reference evidence="1" key="1">
    <citation type="submission" date="2014-11" db="EMBL/GenBank/DDBJ databases">
        <authorList>
            <person name="Amaro Gonzalez C."/>
        </authorList>
    </citation>
    <scope>NUCLEOTIDE SEQUENCE</scope>
</reference>
<reference evidence="1" key="2">
    <citation type="journal article" date="2015" name="Fish Shellfish Immunol.">
        <title>Early steps in the European eel (Anguilla anguilla)-Vibrio vulnificus interaction in the gills: Role of the RtxA13 toxin.</title>
        <authorList>
            <person name="Callol A."/>
            <person name="Pajuelo D."/>
            <person name="Ebbesson L."/>
            <person name="Teles M."/>
            <person name="MacKenzie S."/>
            <person name="Amaro C."/>
        </authorList>
    </citation>
    <scope>NUCLEOTIDE SEQUENCE</scope>
</reference>
<proteinExistence type="predicted"/>
<name>A0A0E9P9E7_ANGAN</name>
<evidence type="ECO:0000313" key="1">
    <source>
        <dbReference type="EMBL" id="JAH00463.1"/>
    </source>
</evidence>
<protein>
    <submittedName>
        <fullName evidence="1">Uncharacterized protein</fullName>
    </submittedName>
</protein>
<organism evidence="1">
    <name type="scientific">Anguilla anguilla</name>
    <name type="common">European freshwater eel</name>
    <name type="synonym">Muraena anguilla</name>
    <dbReference type="NCBI Taxonomy" id="7936"/>
    <lineage>
        <taxon>Eukaryota</taxon>
        <taxon>Metazoa</taxon>
        <taxon>Chordata</taxon>
        <taxon>Craniata</taxon>
        <taxon>Vertebrata</taxon>
        <taxon>Euteleostomi</taxon>
        <taxon>Actinopterygii</taxon>
        <taxon>Neopterygii</taxon>
        <taxon>Teleostei</taxon>
        <taxon>Anguilliformes</taxon>
        <taxon>Anguillidae</taxon>
        <taxon>Anguilla</taxon>
    </lineage>
</organism>
<dbReference type="AlphaFoldDB" id="A0A0E9P9E7"/>
<sequence length="21" mass="2414">MCLNSKDTVGYQKQELICLIN</sequence>